<evidence type="ECO:0000313" key="18">
    <source>
        <dbReference type="Proteomes" id="UP001245285"/>
    </source>
</evidence>
<sequence length="1507" mass="168143">MTPKKQGLYSPEFERDNCGAGFICNLKGKRTNDIIHKALDILIRLEHRGAVSADGKTGDGAGILIEIPHEFFKKVCDFKLPEFKSYAVGMTFLPKSANQQKICKEIFEKEITRQGLSILGWRKVPVDRSCLGSIATLSEPVVEQIFIGKGEEITPEIFNSKLYAARKIAEHKIYKSELAEAEYFYLSSMSTNTIIYKGLLMPQDINRYYQDLNDPDLVTKLALVHQRFSTNTFPTWDLAQPFRYMCHNGEINTLRGNVSRMKAREELFESEIFGDDIKEITPVVLDGKSDSASMDMALELLLQTGRSLPEAIMMMVPEAWEKNPSMSEDKKAFYEYNACIMEPWDGPASIPFTDGNYIGALLDRNGLRPSRYTLTKDGYVIMSSETGVIDIKPENVELHGRLEPGRMFLVDMNEGKILGDEEVKSSIVSKLPYKKWLNENLLPLAEIPYTGNKTPVEKEDFIKRQKLFGYTLEDISTIITPMATAGKEAIGSMGADLPLAVLSEKPQLLFNYFKQLFAQVTNPPLDGIREEIVTDISLAIGADRNIFDILPENCKKLRIQNPVISNEDLDKIKYIEHPDFHTVSISILYEAEKGMNGLEKRLEEIIEEIKVAVDNGCNAIILSDRNVSPKMAPIPSLLACSFVHHSLKKYKRRSSFGIIIESAEPREPHHFALLFGYGASAINPYMVNEIIYNLSESKTIPVEDPEVAVQNFNKAIGKGIVKIMNKIGVSTLHSYRGSQIFEILGLNEKFVNKYFTNTPTRIEGIGLYEVEKEIQKRFDAAFNPPNTDVGLNLEIGGDYRWRRNGERHMFNPTSVAKLQQAVKQNNPKSYEEYATSINEQAENLMTLRGMFKFRDLNPISIDEVEPWTEIVKRFKTGAMSFGSISKEAHENLAIAMNRMKGKSNSGEGGENPDRFNKDLDGNWRNSAIKQVASGRFGVSINYLSSAQEIQIKMAQGAKPGEGGQLPGPKVNPDIAKTRNSTPYVGLISPPPHHDIYSIEDLAQLIFDLKNANREARINVKLVSKVGVGTIAAGVAKAKADVVLISGYDGGTGASPLTSLRHAGLPWELGIAEAQQTLLLNNLRNRITVECDGQLKTGRDVAIACLLGAEEFGFATAPLVASGCIMMRACHLNTCPVGIATQDPELRKNFKGTPEHVINFMYFVAQELRQIMADFGFRTINEMVGQSQKLDMNRAIEHYKAQGIDLSKILYKPKIDEDMPLYCTQKQDHNLENVLDFKILNKAHPAIYRKEKMSLDFPISNINRTTGAILSNEISKIHGENGLPVNTLTLNFTGSAGQSFGAFATKGLTLNVIGNTNDYFGKGLSGATLSVRKPREATFKSNENVIIGNVALYGATGGEAYVNGIGGERFCVRNSGAKAVIEGIGDHGCEYMTGGIAIILGRIGRNFAAGMSGGIAYLYNPDNIQDPNNFNMEMVNLEEPSEENQNELLELIENHYRYTESDFAKEILDNWEDNKSKFIKVMPEEYKRALQKIEEEKMEKKEQELKTA</sequence>
<keyword evidence="15" id="KW-0175">Coiled coil</keyword>
<feature type="domain" description="Glutamine amidotransferase type-2" evidence="16">
    <location>
        <begin position="18"/>
        <end position="413"/>
    </location>
</feature>
<dbReference type="Gene3D" id="3.60.20.10">
    <property type="entry name" value="Glutamine Phosphoribosylpyrophosphate, subunit 1, domain 1"/>
    <property type="match status" value="1"/>
</dbReference>
<dbReference type="PROSITE" id="PS51278">
    <property type="entry name" value="GATASE_TYPE_2"/>
    <property type="match status" value="1"/>
</dbReference>
<dbReference type="EMBL" id="JAVRHO010000036">
    <property type="protein sequence ID" value="MDT0648294.1"/>
    <property type="molecule type" value="Genomic_DNA"/>
</dbReference>
<dbReference type="Pfam" id="PF04898">
    <property type="entry name" value="Glu_syn_central"/>
    <property type="match status" value="1"/>
</dbReference>
<comment type="caution">
    <text evidence="17">The sequence shown here is derived from an EMBL/GenBank/DDBJ whole genome shotgun (WGS) entry which is preliminary data.</text>
</comment>
<protein>
    <submittedName>
        <fullName evidence="17">Glutamate synthase large subunit</fullName>
        <ecNumber evidence="17">1.4.1.13</ecNumber>
    </submittedName>
</protein>
<name>A0ABU3CPK8_9FLAO</name>
<dbReference type="SUPFAM" id="SSF69336">
    <property type="entry name" value="Alpha subunit of glutamate synthase, C-terminal domain"/>
    <property type="match status" value="1"/>
</dbReference>
<dbReference type="InterPro" id="IPR002489">
    <property type="entry name" value="Glu_synth_asu_C"/>
</dbReference>
<dbReference type="PANTHER" id="PTHR11938:SF133">
    <property type="entry name" value="GLUTAMATE SYNTHASE (NADH)"/>
    <property type="match status" value="1"/>
</dbReference>
<evidence type="ECO:0000259" key="16">
    <source>
        <dbReference type="PROSITE" id="PS51278"/>
    </source>
</evidence>
<evidence type="ECO:0000256" key="7">
    <source>
        <dbReference type="ARBA" id="ARBA00022723"/>
    </source>
</evidence>
<keyword evidence="8" id="KW-0315">Glutamine amidotransferase</keyword>
<dbReference type="CDD" id="cd00982">
    <property type="entry name" value="gltB_C"/>
    <property type="match status" value="1"/>
</dbReference>
<evidence type="ECO:0000256" key="5">
    <source>
        <dbReference type="ARBA" id="ARBA00022630"/>
    </source>
</evidence>
<dbReference type="Proteomes" id="UP001245285">
    <property type="component" value="Unassembled WGS sequence"/>
</dbReference>
<dbReference type="CDD" id="cd02808">
    <property type="entry name" value="GltS_FMN"/>
    <property type="match status" value="1"/>
</dbReference>
<evidence type="ECO:0000256" key="6">
    <source>
        <dbReference type="ARBA" id="ARBA00022643"/>
    </source>
</evidence>
<dbReference type="InterPro" id="IPR017932">
    <property type="entry name" value="GATase_2_dom"/>
</dbReference>
<comment type="cofactor">
    <cofactor evidence="2">
        <name>[3Fe-4S] cluster</name>
        <dbReference type="ChEBI" id="CHEBI:21137"/>
    </cofactor>
</comment>
<evidence type="ECO:0000256" key="1">
    <source>
        <dbReference type="ARBA" id="ARBA00001917"/>
    </source>
</evidence>
<evidence type="ECO:0000256" key="15">
    <source>
        <dbReference type="SAM" id="Coils"/>
    </source>
</evidence>
<dbReference type="Pfam" id="PF01645">
    <property type="entry name" value="Glu_synthase"/>
    <property type="match status" value="1"/>
</dbReference>
<dbReference type="GO" id="GO:0004355">
    <property type="term" value="F:glutamate synthase (NADPH) activity"/>
    <property type="evidence" value="ECO:0007669"/>
    <property type="project" value="UniProtKB-EC"/>
</dbReference>
<proteinExistence type="inferred from homology"/>
<dbReference type="RefSeq" id="WP_311496388.1">
    <property type="nucleotide sequence ID" value="NZ_JAVRHO010000036.1"/>
</dbReference>
<accession>A0ABU3CPK8</accession>
<evidence type="ECO:0000256" key="2">
    <source>
        <dbReference type="ARBA" id="ARBA00001927"/>
    </source>
</evidence>
<keyword evidence="18" id="KW-1185">Reference proteome</keyword>
<dbReference type="Gene3D" id="2.160.20.60">
    <property type="entry name" value="Glutamate synthase, alpha subunit, C-terminal domain"/>
    <property type="match status" value="1"/>
</dbReference>
<keyword evidence="13" id="KW-0003">3Fe-4S</keyword>
<dbReference type="InterPro" id="IPR013785">
    <property type="entry name" value="Aldolase_TIM"/>
</dbReference>
<keyword evidence="6" id="KW-0288">FMN</keyword>
<dbReference type="InterPro" id="IPR050711">
    <property type="entry name" value="ET-N_metabolism_enzyme"/>
</dbReference>
<reference evidence="17 18" key="1">
    <citation type="submission" date="2023-09" db="EMBL/GenBank/DDBJ databases">
        <authorList>
            <person name="Rey-Velasco X."/>
        </authorList>
    </citation>
    <scope>NUCLEOTIDE SEQUENCE [LARGE SCALE GENOMIC DNA]</scope>
    <source>
        <strain evidence="17 18">F260</strain>
    </source>
</reference>
<keyword evidence="7" id="KW-0479">Metal-binding</keyword>
<dbReference type="Pfam" id="PF01493">
    <property type="entry name" value="GXGXG"/>
    <property type="match status" value="1"/>
</dbReference>
<comment type="cofactor">
    <cofactor evidence="1">
        <name>FMN</name>
        <dbReference type="ChEBI" id="CHEBI:58210"/>
    </cofactor>
</comment>
<keyword evidence="5" id="KW-0285">Flavoprotein</keyword>
<keyword evidence="9 17" id="KW-0560">Oxidoreductase</keyword>
<keyword evidence="11" id="KW-0411">Iron-sulfur</keyword>
<evidence type="ECO:0000313" key="17">
    <source>
        <dbReference type="EMBL" id="MDT0648294.1"/>
    </source>
</evidence>
<evidence type="ECO:0000256" key="11">
    <source>
        <dbReference type="ARBA" id="ARBA00023014"/>
    </source>
</evidence>
<dbReference type="Gene3D" id="3.20.20.70">
    <property type="entry name" value="Aldolase class I"/>
    <property type="match status" value="2"/>
</dbReference>
<comment type="pathway">
    <text evidence="14">Amino-acid biosynthesis.</text>
</comment>
<organism evidence="17 18">
    <name type="scientific">Autumnicola lenta</name>
    <dbReference type="NCBI Taxonomy" id="3075593"/>
    <lineage>
        <taxon>Bacteria</taxon>
        <taxon>Pseudomonadati</taxon>
        <taxon>Bacteroidota</taxon>
        <taxon>Flavobacteriia</taxon>
        <taxon>Flavobacteriales</taxon>
        <taxon>Flavobacteriaceae</taxon>
        <taxon>Autumnicola</taxon>
    </lineage>
</organism>
<gene>
    <name evidence="17" type="primary">gltB</name>
    <name evidence="17" type="ORF">RM545_16505</name>
</gene>
<dbReference type="InterPro" id="IPR006982">
    <property type="entry name" value="Glu_synth_centr_N"/>
</dbReference>
<dbReference type="Pfam" id="PF00310">
    <property type="entry name" value="GATase_2"/>
    <property type="match status" value="1"/>
</dbReference>
<dbReference type="NCBIfam" id="NF008730">
    <property type="entry name" value="PRK11750.1"/>
    <property type="match status" value="1"/>
</dbReference>
<dbReference type="SUPFAM" id="SSF51395">
    <property type="entry name" value="FMN-linked oxidoreductases"/>
    <property type="match status" value="1"/>
</dbReference>
<evidence type="ECO:0000256" key="8">
    <source>
        <dbReference type="ARBA" id="ARBA00022962"/>
    </source>
</evidence>
<evidence type="ECO:0000256" key="4">
    <source>
        <dbReference type="ARBA" id="ARBA00022605"/>
    </source>
</evidence>
<dbReference type="SUPFAM" id="SSF56235">
    <property type="entry name" value="N-terminal nucleophile aminohydrolases (Ntn hydrolases)"/>
    <property type="match status" value="1"/>
</dbReference>
<dbReference type="EC" id="1.4.1.13" evidence="17"/>
<evidence type="ECO:0000256" key="9">
    <source>
        <dbReference type="ARBA" id="ARBA00023002"/>
    </source>
</evidence>
<comment type="similarity">
    <text evidence="3">Belongs to the glutamate synthase family.</text>
</comment>
<evidence type="ECO:0000256" key="12">
    <source>
        <dbReference type="ARBA" id="ARBA00023164"/>
    </source>
</evidence>
<evidence type="ECO:0000256" key="10">
    <source>
        <dbReference type="ARBA" id="ARBA00023004"/>
    </source>
</evidence>
<evidence type="ECO:0000256" key="13">
    <source>
        <dbReference type="ARBA" id="ARBA00023291"/>
    </source>
</evidence>
<evidence type="ECO:0000256" key="14">
    <source>
        <dbReference type="ARBA" id="ARBA00029440"/>
    </source>
</evidence>
<keyword evidence="4" id="KW-0028">Amino-acid biosynthesis</keyword>
<dbReference type="InterPro" id="IPR036485">
    <property type="entry name" value="Glu_synth_asu_C_sf"/>
</dbReference>
<keyword evidence="10" id="KW-0408">Iron</keyword>
<evidence type="ECO:0000256" key="3">
    <source>
        <dbReference type="ARBA" id="ARBA00009716"/>
    </source>
</evidence>
<feature type="coiled-coil region" evidence="15">
    <location>
        <begin position="588"/>
        <end position="615"/>
    </location>
</feature>
<dbReference type="InterPro" id="IPR029055">
    <property type="entry name" value="Ntn_hydrolases_N"/>
</dbReference>
<keyword evidence="12" id="KW-0314">Glutamate biosynthesis</keyword>
<dbReference type="PANTHER" id="PTHR11938">
    <property type="entry name" value="FAD NADPH DEHYDROGENASE/OXIDOREDUCTASE"/>
    <property type="match status" value="1"/>
</dbReference>
<dbReference type="CDD" id="cd00713">
    <property type="entry name" value="GltS"/>
    <property type="match status" value="1"/>
</dbReference>
<dbReference type="InterPro" id="IPR002932">
    <property type="entry name" value="Glu_synthdom"/>
</dbReference>